<evidence type="ECO:0000313" key="11">
    <source>
        <dbReference type="EMBL" id="TKS85231.1"/>
    </source>
</evidence>
<evidence type="ECO:0000256" key="4">
    <source>
        <dbReference type="ARBA" id="ARBA00023040"/>
    </source>
</evidence>
<evidence type="ECO:0000259" key="10">
    <source>
        <dbReference type="PROSITE" id="PS50262"/>
    </source>
</evidence>
<keyword evidence="12" id="KW-1185">Reference proteome</keyword>
<feature type="domain" description="G-protein coupled receptors family 1 profile" evidence="10">
    <location>
        <begin position="35"/>
        <end position="292"/>
    </location>
</feature>
<keyword evidence="4 8" id="KW-0297">G-protein coupled receptor</keyword>
<protein>
    <submittedName>
        <fullName evidence="11">G-protein coupled receptor 109A</fullName>
    </submittedName>
</protein>
<evidence type="ECO:0000256" key="5">
    <source>
        <dbReference type="ARBA" id="ARBA00023136"/>
    </source>
</evidence>
<keyword evidence="5 9" id="KW-0472">Membrane</keyword>
<accession>A0A4U5VCE7</accession>
<keyword evidence="2 8" id="KW-0812">Transmembrane</keyword>
<feature type="transmembrane region" description="Helical" evidence="9">
    <location>
        <begin position="20"/>
        <end position="43"/>
    </location>
</feature>
<proteinExistence type="inferred from homology"/>
<keyword evidence="7 8" id="KW-0807">Transducer</keyword>
<gene>
    <name evidence="11" type="ORF">D9C73_020112</name>
</gene>
<evidence type="ECO:0000256" key="6">
    <source>
        <dbReference type="ARBA" id="ARBA00023170"/>
    </source>
</evidence>
<evidence type="ECO:0000256" key="9">
    <source>
        <dbReference type="SAM" id="Phobius"/>
    </source>
</evidence>
<evidence type="ECO:0000256" key="3">
    <source>
        <dbReference type="ARBA" id="ARBA00022989"/>
    </source>
</evidence>
<feature type="transmembrane region" description="Helical" evidence="9">
    <location>
        <begin position="231"/>
        <end position="253"/>
    </location>
</feature>
<evidence type="ECO:0000256" key="8">
    <source>
        <dbReference type="RuleBase" id="RU000688"/>
    </source>
</evidence>
<evidence type="ECO:0000256" key="1">
    <source>
        <dbReference type="ARBA" id="ARBA00004141"/>
    </source>
</evidence>
<dbReference type="GO" id="GO:0005886">
    <property type="term" value="C:plasma membrane"/>
    <property type="evidence" value="ECO:0007669"/>
    <property type="project" value="TreeGrafter"/>
</dbReference>
<dbReference type="GO" id="GO:0004930">
    <property type="term" value="F:G protein-coupled receptor activity"/>
    <property type="evidence" value="ECO:0007669"/>
    <property type="project" value="UniProtKB-KW"/>
</dbReference>
<sequence>MNTTSGALRCQSIQENSTLFLRIMMIIEMIVGLPLNIIALVIFCVGMKLWKPHTLFLFNLLLADLLVLISIPFRFDTEFQGDYWRFGEFWCNFNLFMLAVNRSASIAFMTVVALDRYFKVVHPHHRISRITLTQSGWLAGLIWIAVVAFRIPLMTTKLLHKFSHQGQNFSWCRSFNSYSVIPLAIQVHYVAFIAEFILPWPLLLFCSARIAYFLHKRQLDGQKKVRKAMRVVWVISLVFTFCFMPSVVTGLAGVYIKKFYPEDCKLYNNTTHLFMIFISFTYLTSALDPVIYCFSSTIFRDALKSCISHLGFKNNFRAANSSDTS</sequence>
<dbReference type="PANTHER" id="PTHR46048">
    <property type="entry name" value="HYDROXYCARBOXYLIC ACID RECEPTOR 2"/>
    <property type="match status" value="1"/>
</dbReference>
<dbReference type="PANTHER" id="PTHR46048:SF10">
    <property type="entry name" value="HYDROXYCARBOXYLIC ACID RECEPTOR 1-4-RELATED"/>
    <property type="match status" value="1"/>
</dbReference>
<dbReference type="OrthoDB" id="10055255at2759"/>
<organism evidence="11 12">
    <name type="scientific">Collichthys lucidus</name>
    <name type="common">Big head croaker</name>
    <name type="synonym">Sciaena lucida</name>
    <dbReference type="NCBI Taxonomy" id="240159"/>
    <lineage>
        <taxon>Eukaryota</taxon>
        <taxon>Metazoa</taxon>
        <taxon>Chordata</taxon>
        <taxon>Craniata</taxon>
        <taxon>Vertebrata</taxon>
        <taxon>Euteleostomi</taxon>
        <taxon>Actinopterygii</taxon>
        <taxon>Neopterygii</taxon>
        <taxon>Teleostei</taxon>
        <taxon>Neoteleostei</taxon>
        <taxon>Acanthomorphata</taxon>
        <taxon>Eupercaria</taxon>
        <taxon>Sciaenidae</taxon>
        <taxon>Collichthys</taxon>
    </lineage>
</organism>
<dbReference type="PROSITE" id="PS50262">
    <property type="entry name" value="G_PROTEIN_RECEP_F1_2"/>
    <property type="match status" value="1"/>
</dbReference>
<feature type="transmembrane region" description="Helical" evidence="9">
    <location>
        <begin position="187"/>
        <end position="210"/>
    </location>
</feature>
<evidence type="ECO:0000313" key="12">
    <source>
        <dbReference type="Proteomes" id="UP000298787"/>
    </source>
</evidence>
<dbReference type="Proteomes" id="UP000298787">
    <property type="component" value="Chromosome 17"/>
</dbReference>
<name>A0A4U5VCE7_COLLU</name>
<evidence type="ECO:0000256" key="7">
    <source>
        <dbReference type="ARBA" id="ARBA00023224"/>
    </source>
</evidence>
<feature type="transmembrane region" description="Helical" evidence="9">
    <location>
        <begin position="135"/>
        <end position="153"/>
    </location>
</feature>
<dbReference type="Pfam" id="PF00001">
    <property type="entry name" value="7tm_1"/>
    <property type="match status" value="1"/>
</dbReference>
<comment type="subcellular location">
    <subcellularLocation>
        <location evidence="1">Membrane</location>
        <topology evidence="1">Multi-pass membrane protein</topology>
    </subcellularLocation>
</comment>
<dbReference type="STRING" id="240159.A0A4U5VCE7"/>
<dbReference type="SUPFAM" id="SSF81321">
    <property type="entry name" value="Family A G protein-coupled receptor-like"/>
    <property type="match status" value="1"/>
</dbReference>
<comment type="similarity">
    <text evidence="8">Belongs to the G-protein coupled receptor 1 family.</text>
</comment>
<feature type="transmembrane region" description="Helical" evidence="9">
    <location>
        <begin position="95"/>
        <end position="114"/>
    </location>
</feature>
<dbReference type="InterPro" id="IPR000276">
    <property type="entry name" value="GPCR_Rhodpsn"/>
</dbReference>
<keyword evidence="3 9" id="KW-1133">Transmembrane helix</keyword>
<dbReference type="EMBL" id="CM014094">
    <property type="protein sequence ID" value="TKS85231.1"/>
    <property type="molecule type" value="Genomic_DNA"/>
</dbReference>
<dbReference type="PRINTS" id="PR00237">
    <property type="entry name" value="GPCRRHODOPSN"/>
</dbReference>
<feature type="transmembrane region" description="Helical" evidence="9">
    <location>
        <begin position="273"/>
        <end position="294"/>
    </location>
</feature>
<dbReference type="AlphaFoldDB" id="A0A4U5VCE7"/>
<dbReference type="InterPro" id="IPR017452">
    <property type="entry name" value="GPCR_Rhodpsn_7TM"/>
</dbReference>
<reference evidence="11 12" key="1">
    <citation type="submission" date="2019-01" db="EMBL/GenBank/DDBJ databases">
        <title>Genome Assembly of Collichthys lucidus.</title>
        <authorList>
            <person name="Cai M."/>
            <person name="Xiao S."/>
        </authorList>
    </citation>
    <scope>NUCLEOTIDE SEQUENCE [LARGE SCALE GENOMIC DNA]</scope>
    <source>
        <strain evidence="11">JT15FE1705JMU</strain>
        <tissue evidence="11">Muscle</tissue>
    </source>
</reference>
<dbReference type="Gene3D" id="1.20.1070.10">
    <property type="entry name" value="Rhodopsin 7-helix transmembrane proteins"/>
    <property type="match status" value="1"/>
</dbReference>
<feature type="transmembrane region" description="Helical" evidence="9">
    <location>
        <begin position="55"/>
        <end position="75"/>
    </location>
</feature>
<keyword evidence="6 8" id="KW-0675">Receptor</keyword>
<dbReference type="InterPro" id="IPR051893">
    <property type="entry name" value="HCARs"/>
</dbReference>
<dbReference type="PROSITE" id="PS00237">
    <property type="entry name" value="G_PROTEIN_RECEP_F1_1"/>
    <property type="match status" value="2"/>
</dbReference>
<evidence type="ECO:0000256" key="2">
    <source>
        <dbReference type="ARBA" id="ARBA00022692"/>
    </source>
</evidence>